<dbReference type="Pfam" id="PF12833">
    <property type="entry name" value="HTH_18"/>
    <property type="match status" value="1"/>
</dbReference>
<keyword evidence="3" id="KW-0804">Transcription</keyword>
<evidence type="ECO:0000256" key="1">
    <source>
        <dbReference type="ARBA" id="ARBA00023015"/>
    </source>
</evidence>
<dbReference type="SMART" id="SM00342">
    <property type="entry name" value="HTH_ARAC"/>
    <property type="match status" value="1"/>
</dbReference>
<dbReference type="Gene3D" id="1.10.10.60">
    <property type="entry name" value="Homeodomain-like"/>
    <property type="match status" value="2"/>
</dbReference>
<dbReference type="PRINTS" id="PR00032">
    <property type="entry name" value="HTHARAC"/>
</dbReference>
<evidence type="ECO:0000256" key="3">
    <source>
        <dbReference type="ARBA" id="ARBA00023163"/>
    </source>
</evidence>
<dbReference type="PANTHER" id="PTHR43280">
    <property type="entry name" value="ARAC-FAMILY TRANSCRIPTIONAL REGULATOR"/>
    <property type="match status" value="1"/>
</dbReference>
<dbReference type="InterPro" id="IPR009057">
    <property type="entry name" value="Homeodomain-like_sf"/>
</dbReference>
<dbReference type="InterPro" id="IPR014710">
    <property type="entry name" value="RmlC-like_jellyroll"/>
</dbReference>
<accession>A0A4Q6XI54</accession>
<dbReference type="InterPro" id="IPR020449">
    <property type="entry name" value="Tscrpt_reg_AraC-type_HTH"/>
</dbReference>
<dbReference type="SUPFAM" id="SSF51182">
    <property type="entry name" value="RmlC-like cupins"/>
    <property type="match status" value="1"/>
</dbReference>
<dbReference type="PROSITE" id="PS01124">
    <property type="entry name" value="HTH_ARAC_FAMILY_2"/>
    <property type="match status" value="1"/>
</dbReference>
<dbReference type="Proteomes" id="UP000292855">
    <property type="component" value="Unassembled WGS sequence"/>
</dbReference>
<dbReference type="PANTHER" id="PTHR43280:SF27">
    <property type="entry name" value="TRANSCRIPTIONAL REGULATOR MTLR"/>
    <property type="match status" value="1"/>
</dbReference>
<dbReference type="Gene3D" id="2.60.120.10">
    <property type="entry name" value="Jelly Rolls"/>
    <property type="match status" value="1"/>
</dbReference>
<name>A0A4Q6XI54_9SPHI</name>
<organism evidence="5 6">
    <name type="scientific">Sphingobacterium corticibacterium</name>
    <dbReference type="NCBI Taxonomy" id="2484746"/>
    <lineage>
        <taxon>Bacteria</taxon>
        <taxon>Pseudomonadati</taxon>
        <taxon>Bacteroidota</taxon>
        <taxon>Sphingobacteriia</taxon>
        <taxon>Sphingobacteriales</taxon>
        <taxon>Sphingobacteriaceae</taxon>
        <taxon>Sphingobacterium</taxon>
    </lineage>
</organism>
<protein>
    <submittedName>
        <fullName evidence="5">AraC family transcriptional regulator</fullName>
    </submittedName>
</protein>
<comment type="caution">
    <text evidence="5">The sequence shown here is derived from an EMBL/GenBank/DDBJ whole genome shotgun (WGS) entry which is preliminary data.</text>
</comment>
<keyword evidence="2" id="KW-0238">DNA-binding</keyword>
<dbReference type="CDD" id="cd06976">
    <property type="entry name" value="cupin_MtlR-like_N"/>
    <property type="match status" value="1"/>
</dbReference>
<dbReference type="InterPro" id="IPR018062">
    <property type="entry name" value="HTH_AraC-typ_CS"/>
</dbReference>
<reference evidence="5 6" key="1">
    <citation type="submission" date="2019-02" db="EMBL/GenBank/DDBJ databases">
        <authorList>
            <person name="Li Y."/>
        </authorList>
    </citation>
    <scope>NUCLEOTIDE SEQUENCE [LARGE SCALE GENOMIC DNA]</scope>
    <source>
        <strain evidence="5 6">30C10-4-7</strain>
    </source>
</reference>
<evidence type="ECO:0000256" key="2">
    <source>
        <dbReference type="ARBA" id="ARBA00023125"/>
    </source>
</evidence>
<proteinExistence type="predicted"/>
<dbReference type="GO" id="GO:0003700">
    <property type="term" value="F:DNA-binding transcription factor activity"/>
    <property type="evidence" value="ECO:0007669"/>
    <property type="project" value="InterPro"/>
</dbReference>
<dbReference type="InterPro" id="IPR018060">
    <property type="entry name" value="HTH_AraC"/>
</dbReference>
<sequence>MKAVEYRLPKEFDKSFIVFKEQGLYFPCPWHYHPEYEFVLVNKSSGRRMVGDHIGTFLEGDLVLMGPSLPHVWVNDQKYFEKENTETADAVVVHFLKDFLGENFFNLPESEPLKKILNLSNRGLVILGHTRYQITKIMNAMPRQNGLKRLSSLFEIFDILANSSEYELLASPSYMENTRDMYSDRFSKITEYILRNFHRDITLKEVADQANMATTTFCNFFKEHFRMTFVEYLNAIRIGHVCKLLADRDKTIISVAYECGFNNLANFNRQFKRLKDMTPKEYRKALEAEPMIA</sequence>
<dbReference type="RefSeq" id="WP_130141265.1">
    <property type="nucleotide sequence ID" value="NZ_SGIT01000002.1"/>
</dbReference>
<feature type="domain" description="HTH araC/xylS-type" evidence="4">
    <location>
        <begin position="187"/>
        <end position="285"/>
    </location>
</feature>
<dbReference type="InterPro" id="IPR011051">
    <property type="entry name" value="RmlC_Cupin_sf"/>
</dbReference>
<evidence type="ECO:0000313" key="6">
    <source>
        <dbReference type="Proteomes" id="UP000292855"/>
    </source>
</evidence>
<dbReference type="EMBL" id="SGIT01000002">
    <property type="protein sequence ID" value="RZF59343.1"/>
    <property type="molecule type" value="Genomic_DNA"/>
</dbReference>
<dbReference type="OrthoDB" id="9787988at2"/>
<evidence type="ECO:0000313" key="5">
    <source>
        <dbReference type="EMBL" id="RZF59343.1"/>
    </source>
</evidence>
<keyword evidence="6" id="KW-1185">Reference proteome</keyword>
<evidence type="ECO:0000259" key="4">
    <source>
        <dbReference type="PROSITE" id="PS01124"/>
    </source>
</evidence>
<dbReference type="GO" id="GO:0043565">
    <property type="term" value="F:sequence-specific DNA binding"/>
    <property type="evidence" value="ECO:0007669"/>
    <property type="project" value="InterPro"/>
</dbReference>
<keyword evidence="1" id="KW-0805">Transcription regulation</keyword>
<gene>
    <name evidence="5" type="ORF">EWE74_09165</name>
</gene>
<dbReference type="PROSITE" id="PS00041">
    <property type="entry name" value="HTH_ARAC_FAMILY_1"/>
    <property type="match status" value="1"/>
</dbReference>
<dbReference type="AlphaFoldDB" id="A0A4Q6XI54"/>
<dbReference type="SUPFAM" id="SSF46689">
    <property type="entry name" value="Homeodomain-like"/>
    <property type="match status" value="2"/>
</dbReference>